<feature type="binding site" evidence="13">
    <location>
        <position position="79"/>
    </location>
    <ligand>
        <name>thiamine diphosphate</name>
        <dbReference type="ChEBI" id="CHEBI:58937"/>
    </ligand>
</feature>
<feature type="binding site" evidence="14">
    <location>
        <position position="203"/>
    </location>
    <ligand>
        <name>Mg(2+)</name>
        <dbReference type="ChEBI" id="CHEBI:18420"/>
    </ligand>
</feature>
<dbReference type="Pfam" id="PF02779">
    <property type="entry name" value="Transket_pyr"/>
    <property type="match status" value="1"/>
</dbReference>
<dbReference type="InterPro" id="IPR005475">
    <property type="entry name" value="Transketolase-like_Pyr-bd"/>
</dbReference>
<evidence type="ECO:0000256" key="5">
    <source>
        <dbReference type="ARBA" id="ARBA00022679"/>
    </source>
</evidence>
<dbReference type="PANTHER" id="PTHR43522:SF2">
    <property type="entry name" value="TRANSKETOLASE 1-RELATED"/>
    <property type="match status" value="1"/>
</dbReference>
<evidence type="ECO:0000256" key="8">
    <source>
        <dbReference type="ARBA" id="ARBA00023052"/>
    </source>
</evidence>
<comment type="caution">
    <text evidence="17">The sequence shown here is derived from an EMBL/GenBank/DDBJ whole genome shotgun (WGS) entry which is preliminary data.</text>
</comment>
<feature type="domain" description="Transketolase-like pyrimidine-binding" evidence="16">
    <location>
        <begin position="375"/>
        <end position="555"/>
    </location>
</feature>
<feature type="site" description="Important for catalytic activity" evidence="15">
    <location>
        <position position="39"/>
    </location>
</feature>
<keyword evidence="6 14" id="KW-0479">Metal-binding</keyword>
<dbReference type="EMBL" id="BKAL01000002">
    <property type="protein sequence ID" value="GEP68230.1"/>
    <property type="molecule type" value="Genomic_DNA"/>
</dbReference>
<reference evidence="17 18" key="1">
    <citation type="submission" date="2019-07" db="EMBL/GenBank/DDBJ databases">
        <title>Whole genome shotgun sequence of Cellulomonas soli NBRC 109434.</title>
        <authorList>
            <person name="Hosoyama A."/>
            <person name="Uohara A."/>
            <person name="Ohji S."/>
            <person name="Ichikawa N."/>
        </authorList>
    </citation>
    <scope>NUCLEOTIDE SEQUENCE [LARGE SCALE GENOMIC DNA]</scope>
    <source>
        <strain evidence="17 18">NBRC 109434</strain>
    </source>
</reference>
<proteinExistence type="inferred from homology"/>
<keyword evidence="7 14" id="KW-0460">Magnesium</keyword>
<dbReference type="SUPFAM" id="SSF52518">
    <property type="entry name" value="Thiamin diphosphate-binding fold (THDP-binding)"/>
    <property type="match status" value="2"/>
</dbReference>
<feature type="binding site" evidence="12">
    <location>
        <position position="491"/>
    </location>
    <ligand>
        <name>substrate</name>
    </ligand>
</feature>
<dbReference type="CDD" id="cd02012">
    <property type="entry name" value="TPP_TK"/>
    <property type="match status" value="1"/>
</dbReference>
<comment type="similarity">
    <text evidence="1">Belongs to the transketolase family.</text>
</comment>
<keyword evidence="18" id="KW-1185">Reference proteome</keyword>
<comment type="catalytic activity">
    <reaction evidence="9">
        <text>D-sedoheptulose 7-phosphate + D-glyceraldehyde 3-phosphate = aldehydo-D-ribose 5-phosphate + D-xylulose 5-phosphate</text>
        <dbReference type="Rhea" id="RHEA:10508"/>
        <dbReference type="ChEBI" id="CHEBI:57483"/>
        <dbReference type="ChEBI" id="CHEBI:57737"/>
        <dbReference type="ChEBI" id="CHEBI:58273"/>
        <dbReference type="ChEBI" id="CHEBI:59776"/>
        <dbReference type="EC" id="2.2.1.1"/>
    </reaction>
</comment>
<feature type="binding site" evidence="13">
    <location>
        <position position="172"/>
    </location>
    <ligand>
        <name>thiamine diphosphate</name>
        <dbReference type="ChEBI" id="CHEBI:58937"/>
    </ligand>
</feature>
<evidence type="ECO:0000256" key="15">
    <source>
        <dbReference type="PIRSR" id="PIRSR605478-5"/>
    </source>
</evidence>
<feature type="binding site" evidence="12">
    <location>
        <position position="39"/>
    </location>
    <ligand>
        <name>substrate</name>
    </ligand>
</feature>
<keyword evidence="5" id="KW-0808">Transferase</keyword>
<evidence type="ECO:0000256" key="11">
    <source>
        <dbReference type="PIRSR" id="PIRSR605478-1"/>
    </source>
</evidence>
<evidence type="ECO:0000256" key="14">
    <source>
        <dbReference type="PIRSR" id="PIRSR605478-4"/>
    </source>
</evidence>
<dbReference type="GO" id="GO:0000287">
    <property type="term" value="F:magnesium ion binding"/>
    <property type="evidence" value="ECO:0007669"/>
    <property type="project" value="UniProtKB-ARBA"/>
</dbReference>
<feature type="binding site" evidence="13">
    <location>
        <position position="467"/>
    </location>
    <ligand>
        <name>thiamine diphosphate</name>
        <dbReference type="ChEBI" id="CHEBI:58937"/>
    </ligand>
</feature>
<evidence type="ECO:0000256" key="9">
    <source>
        <dbReference type="ARBA" id="ARBA00049473"/>
    </source>
</evidence>
<dbReference type="NCBIfam" id="TIGR00232">
    <property type="entry name" value="tktlase_bact"/>
    <property type="match status" value="1"/>
</dbReference>
<dbReference type="AlphaFoldDB" id="A0A512PAJ6"/>
<dbReference type="PANTHER" id="PTHR43522">
    <property type="entry name" value="TRANSKETOLASE"/>
    <property type="match status" value="1"/>
</dbReference>
<feature type="binding site" evidence="14">
    <location>
        <position position="201"/>
    </location>
    <ligand>
        <name>Mg(2+)</name>
        <dbReference type="ChEBI" id="CHEBI:18420"/>
    </ligand>
</feature>
<dbReference type="InterPro" id="IPR033247">
    <property type="entry name" value="Transketolase_fam"/>
</dbReference>
<gene>
    <name evidence="17" type="ORF">CSO01_09450</name>
</gene>
<feature type="binding site" evidence="12">
    <location>
        <position position="550"/>
    </location>
    <ligand>
        <name>substrate</name>
    </ligand>
</feature>
<dbReference type="InterPro" id="IPR005474">
    <property type="entry name" value="Transketolase_N"/>
</dbReference>
<dbReference type="PROSITE" id="PS00802">
    <property type="entry name" value="TRANSKETOLASE_2"/>
    <property type="match status" value="1"/>
</dbReference>
<protein>
    <recommendedName>
        <fullName evidence="4 10">Transketolase</fullName>
        <ecNumber evidence="3 10">2.2.1.1</ecNumber>
    </recommendedName>
</protein>
<accession>A0A512PAJ6</accession>
<dbReference type="Proteomes" id="UP000321798">
    <property type="component" value="Unassembled WGS sequence"/>
</dbReference>
<dbReference type="InterPro" id="IPR055152">
    <property type="entry name" value="Transketolase-like_C_2"/>
</dbReference>
<dbReference type="Gene3D" id="3.40.50.970">
    <property type="match status" value="2"/>
</dbReference>
<evidence type="ECO:0000256" key="7">
    <source>
        <dbReference type="ARBA" id="ARBA00022842"/>
    </source>
</evidence>
<evidence type="ECO:0000256" key="4">
    <source>
        <dbReference type="ARBA" id="ARBA00016662"/>
    </source>
</evidence>
<dbReference type="InterPro" id="IPR009014">
    <property type="entry name" value="Transketo_C/PFOR_II"/>
</dbReference>
<dbReference type="FunFam" id="3.40.50.970:FF:000004">
    <property type="entry name" value="Transketolase"/>
    <property type="match status" value="1"/>
</dbReference>
<evidence type="ECO:0000256" key="2">
    <source>
        <dbReference type="ARBA" id="ARBA00011738"/>
    </source>
</evidence>
<dbReference type="GO" id="GO:0005829">
    <property type="term" value="C:cytosol"/>
    <property type="evidence" value="ECO:0007669"/>
    <property type="project" value="TreeGrafter"/>
</dbReference>
<dbReference type="FunFam" id="3.40.50.920:FF:000003">
    <property type="entry name" value="Transketolase"/>
    <property type="match status" value="1"/>
</dbReference>
<dbReference type="EC" id="2.2.1.1" evidence="3 10"/>
<comment type="subunit">
    <text evidence="2">Homodimer.</text>
</comment>
<dbReference type="PROSITE" id="PS00801">
    <property type="entry name" value="TRANSKETOLASE_1"/>
    <property type="match status" value="1"/>
</dbReference>
<organism evidence="17 18">
    <name type="scientific">Cellulomonas soli</name>
    <dbReference type="NCBI Taxonomy" id="931535"/>
    <lineage>
        <taxon>Bacteria</taxon>
        <taxon>Bacillati</taxon>
        <taxon>Actinomycetota</taxon>
        <taxon>Actinomycetes</taxon>
        <taxon>Micrococcales</taxon>
        <taxon>Cellulomonadaceae</taxon>
        <taxon>Cellulomonas</taxon>
    </lineage>
</organism>
<feature type="binding site" evidence="13">
    <location>
        <begin position="127"/>
        <end position="129"/>
    </location>
    <ligand>
        <name>thiamine diphosphate</name>
        <dbReference type="ChEBI" id="CHEBI:58937"/>
    </ligand>
</feature>
<dbReference type="InterPro" id="IPR005478">
    <property type="entry name" value="Transketolase_bac-like"/>
</dbReference>
<evidence type="ECO:0000256" key="13">
    <source>
        <dbReference type="PIRSR" id="PIRSR605478-3"/>
    </source>
</evidence>
<comment type="cofactor">
    <cofactor evidence="14">
        <name>Mg(2+)</name>
        <dbReference type="ChEBI" id="CHEBI:18420"/>
    </cofactor>
    <text evidence="14">Binds 1 Mg(2+) ion per subunit. Can also utilize other divalent metal cations, such as Ca(2+), Mn(2+) and Co(2+).</text>
</comment>
<comment type="cofactor">
    <cofactor evidence="13">
        <name>thiamine diphosphate</name>
        <dbReference type="ChEBI" id="CHEBI:58937"/>
    </cofactor>
    <text evidence="13">Binds 1 thiamine pyrophosphate per subunit. During the reaction, the substrate forms a covalent intermediate with the cofactor.</text>
</comment>
<feature type="binding site" evidence="12">
    <location>
        <position position="378"/>
    </location>
    <ligand>
        <name>substrate</name>
    </ligand>
</feature>
<feature type="active site" description="Proton donor" evidence="11">
    <location>
        <position position="441"/>
    </location>
</feature>
<name>A0A512PAJ6_9CELL</name>
<feature type="binding site" evidence="13">
    <location>
        <position position="284"/>
    </location>
    <ligand>
        <name>thiamine diphosphate</name>
        <dbReference type="ChEBI" id="CHEBI:58937"/>
    </ligand>
</feature>
<dbReference type="GO" id="GO:0004802">
    <property type="term" value="F:transketolase activity"/>
    <property type="evidence" value="ECO:0007669"/>
    <property type="project" value="UniProtKB-UniRule"/>
</dbReference>
<evidence type="ECO:0000256" key="10">
    <source>
        <dbReference type="NCBIfam" id="TIGR00232"/>
    </source>
</evidence>
<evidence type="ECO:0000256" key="1">
    <source>
        <dbReference type="ARBA" id="ARBA00007131"/>
    </source>
</evidence>
<dbReference type="InterPro" id="IPR049557">
    <property type="entry name" value="Transketolase_CS"/>
</dbReference>
<evidence type="ECO:0000259" key="16">
    <source>
        <dbReference type="SMART" id="SM00861"/>
    </source>
</evidence>
<dbReference type="Pfam" id="PF22613">
    <property type="entry name" value="Transketolase_C_1"/>
    <property type="match status" value="1"/>
</dbReference>
<keyword evidence="8 13" id="KW-0786">Thiamine pyrophosphate</keyword>
<feature type="binding site" evidence="12">
    <location>
        <position position="499"/>
    </location>
    <ligand>
        <name>substrate</name>
    </ligand>
</feature>
<evidence type="ECO:0000256" key="12">
    <source>
        <dbReference type="PIRSR" id="PIRSR605478-2"/>
    </source>
</evidence>
<feature type="binding site" evidence="12">
    <location>
        <position position="284"/>
    </location>
    <ligand>
        <name>substrate</name>
    </ligand>
</feature>
<sequence>MNAKAPLAQTVGWTDLDIRAVDTVRVLAADAVEKVGNGHPGTAISLAPAAYLLYQNVLRHDPADPHWLGRDRFILSAGHSSLTQYIQLYLGGFGLELEDLEALRTWGSKTPGHPEWRHTAGVEITTGPLGQGLASSVGFAMAARRERGLLDPDAAPGTSPFDHHVYVLASDGDLQEGVTSEASSIAGTQELGNLIVLWDDNHISIEGDTQIAFTEDVLARYESYGWHVQFVDWTAEPDGYRENVDALHAAIEAAKAVTDKPSFIGLRTIIAWPSPTKQNDHASHGSKLGGTEIAGLKELLGFDPEKSFDVAPEVIAHTRALGERAKADRATWQAGYDAWRTANPERATLLDRLVEGKLPEDWAEALPVFPAGKSVATRAASGDILSALAPVLPELWGGSADLAGSNNTTMKGEPSFLPTDRSTHSFAGTPYGRTLHFGIREHAMGAILSGITLHGLTRAYGGTFFTFSDYMRGSVRLAALMGVPAVYVWTHDSIGLGEDGPTHQPIEHLTAVRAIPGLAIVRPADANETAQAWKAILERTDGPVGLILTRQNVPTFPRGEDGFASAEGVARGAYVLLEASTGTPEVILIGTGSEVQLAVEARTQLEAAGVPTRVVSAPSLEWFAEQDADYRESVLPTVVRARVSVEAGLSLSWHKIVGDAGRSVSIEHYGASADAETLYREFGVTAQAVVEAAHESIAAVAATR</sequence>
<dbReference type="RefSeq" id="WP_146951957.1">
    <property type="nucleotide sequence ID" value="NZ_BAABBJ010000015.1"/>
</dbReference>
<dbReference type="SMART" id="SM00861">
    <property type="entry name" value="Transket_pyr"/>
    <property type="match status" value="1"/>
</dbReference>
<evidence type="ECO:0000313" key="17">
    <source>
        <dbReference type="EMBL" id="GEP68230.1"/>
    </source>
</evidence>
<dbReference type="SUPFAM" id="SSF52922">
    <property type="entry name" value="TK C-terminal domain-like"/>
    <property type="match status" value="1"/>
</dbReference>
<feature type="binding site" evidence="14">
    <location>
        <position position="171"/>
    </location>
    <ligand>
        <name>Mg(2+)</name>
        <dbReference type="ChEBI" id="CHEBI:18420"/>
    </ligand>
</feature>
<feature type="binding site" evidence="12">
    <location>
        <position position="503"/>
    </location>
    <ligand>
        <name>substrate</name>
    </ligand>
</feature>
<dbReference type="InterPro" id="IPR020826">
    <property type="entry name" value="Transketolase_BS"/>
</dbReference>
<feature type="site" description="Important for catalytic activity" evidence="15">
    <location>
        <position position="284"/>
    </location>
</feature>
<dbReference type="Gene3D" id="3.40.50.920">
    <property type="match status" value="1"/>
</dbReference>
<dbReference type="FunFam" id="3.40.50.970:FF:000003">
    <property type="entry name" value="Transketolase"/>
    <property type="match status" value="1"/>
</dbReference>
<dbReference type="OrthoDB" id="8732661at2"/>
<dbReference type="InterPro" id="IPR029061">
    <property type="entry name" value="THDP-binding"/>
</dbReference>
<feature type="binding site" evidence="13">
    <location>
        <position position="201"/>
    </location>
    <ligand>
        <name>thiamine diphosphate</name>
        <dbReference type="ChEBI" id="CHEBI:58937"/>
    </ligand>
</feature>
<dbReference type="Pfam" id="PF00456">
    <property type="entry name" value="Transketolase_N"/>
    <property type="match status" value="1"/>
</dbReference>
<evidence type="ECO:0000256" key="3">
    <source>
        <dbReference type="ARBA" id="ARBA00013152"/>
    </source>
</evidence>
<dbReference type="GO" id="GO:0006098">
    <property type="term" value="P:pentose-phosphate shunt"/>
    <property type="evidence" value="ECO:0007669"/>
    <property type="project" value="TreeGrafter"/>
</dbReference>
<evidence type="ECO:0000256" key="6">
    <source>
        <dbReference type="ARBA" id="ARBA00022723"/>
    </source>
</evidence>
<dbReference type="CDD" id="cd07033">
    <property type="entry name" value="TPP_PYR_DXS_TK_like"/>
    <property type="match status" value="1"/>
</dbReference>
<evidence type="ECO:0000313" key="18">
    <source>
        <dbReference type="Proteomes" id="UP000321798"/>
    </source>
</evidence>
<feature type="binding site" evidence="12">
    <location>
        <position position="405"/>
    </location>
    <ligand>
        <name>substrate</name>
    </ligand>
</feature>